<protein>
    <recommendedName>
        <fullName evidence="1">Helix-turn-helix domain-containing protein</fullName>
    </recommendedName>
</protein>
<sequence length="59" mass="6817">MEDRLLNAPAVAELLTISLRSVWRYAKEGTIPPPIRIGMGTIRWRKSDIDKWLKKKAPE</sequence>
<proteinExistence type="predicted"/>
<dbReference type="InterPro" id="IPR041657">
    <property type="entry name" value="HTH_17"/>
</dbReference>
<dbReference type="InterPro" id="IPR009061">
    <property type="entry name" value="DNA-bd_dom_put_sf"/>
</dbReference>
<evidence type="ECO:0000259" key="1">
    <source>
        <dbReference type="Pfam" id="PF12728"/>
    </source>
</evidence>
<name>A0A0F9N8F3_9ZZZZ</name>
<dbReference type="Gene3D" id="1.10.238.160">
    <property type="match status" value="1"/>
</dbReference>
<organism evidence="2">
    <name type="scientific">marine sediment metagenome</name>
    <dbReference type="NCBI Taxonomy" id="412755"/>
    <lineage>
        <taxon>unclassified sequences</taxon>
        <taxon>metagenomes</taxon>
        <taxon>ecological metagenomes</taxon>
    </lineage>
</organism>
<evidence type="ECO:0000313" key="2">
    <source>
        <dbReference type="EMBL" id="KKN08152.1"/>
    </source>
</evidence>
<comment type="caution">
    <text evidence="2">The sequence shown here is derived from an EMBL/GenBank/DDBJ whole genome shotgun (WGS) entry which is preliminary data.</text>
</comment>
<dbReference type="EMBL" id="LAZR01004488">
    <property type="protein sequence ID" value="KKN08152.1"/>
    <property type="molecule type" value="Genomic_DNA"/>
</dbReference>
<dbReference type="SUPFAM" id="SSF46955">
    <property type="entry name" value="Putative DNA-binding domain"/>
    <property type="match status" value="1"/>
</dbReference>
<feature type="domain" description="Helix-turn-helix" evidence="1">
    <location>
        <begin position="5"/>
        <end position="56"/>
    </location>
</feature>
<accession>A0A0F9N8F3</accession>
<dbReference type="Pfam" id="PF12728">
    <property type="entry name" value="HTH_17"/>
    <property type="match status" value="1"/>
</dbReference>
<reference evidence="2" key="1">
    <citation type="journal article" date="2015" name="Nature">
        <title>Complex archaea that bridge the gap between prokaryotes and eukaryotes.</title>
        <authorList>
            <person name="Spang A."/>
            <person name="Saw J.H."/>
            <person name="Jorgensen S.L."/>
            <person name="Zaremba-Niedzwiedzka K."/>
            <person name="Martijn J."/>
            <person name="Lind A.E."/>
            <person name="van Eijk R."/>
            <person name="Schleper C."/>
            <person name="Guy L."/>
            <person name="Ettema T.J."/>
        </authorList>
    </citation>
    <scope>NUCLEOTIDE SEQUENCE</scope>
</reference>
<dbReference type="AlphaFoldDB" id="A0A0F9N8F3"/>
<gene>
    <name evidence="2" type="ORF">LCGC14_1059640</name>
</gene>